<evidence type="ECO:0000259" key="1">
    <source>
        <dbReference type="Pfam" id="PF10074"/>
    </source>
</evidence>
<accession>A0ABZ1CG52</accession>
<feature type="domain" description="T6SS Transcription factor RovC-like DNA binding" evidence="1">
    <location>
        <begin position="58"/>
        <end position="161"/>
    </location>
</feature>
<keyword evidence="3" id="KW-1185">Reference proteome</keyword>
<dbReference type="RefSeq" id="WP_324778764.1">
    <property type="nucleotide sequence ID" value="NZ_CP141769.1"/>
</dbReference>
<proteinExistence type="predicted"/>
<gene>
    <name evidence="2" type="ORF">VA613_09070</name>
</gene>
<organism evidence="2 3">
    <name type="scientific">Thiobacillus sedimenti</name>
    <dbReference type="NCBI Taxonomy" id="3110231"/>
    <lineage>
        <taxon>Bacteria</taxon>
        <taxon>Pseudomonadati</taxon>
        <taxon>Pseudomonadota</taxon>
        <taxon>Betaproteobacteria</taxon>
        <taxon>Nitrosomonadales</taxon>
        <taxon>Thiobacillaceae</taxon>
        <taxon>Thiobacillus</taxon>
    </lineage>
</organism>
<dbReference type="InterPro" id="IPR018754">
    <property type="entry name" value="RovC-like_DNA-bd"/>
</dbReference>
<dbReference type="EMBL" id="CP141769">
    <property type="protein sequence ID" value="WRS38164.1"/>
    <property type="molecule type" value="Genomic_DNA"/>
</dbReference>
<name>A0ABZ1CG52_9PROT</name>
<protein>
    <submittedName>
        <fullName evidence="2">DUF2285 domain-containing protein</fullName>
    </submittedName>
</protein>
<sequence length="169" mass="19123">MVTLTKAPDGLVDPKFGLDSPSLQSILAVEDEDQVVELRGARLRLHREDKEGGSVAVLLPLDQLFDIRVAAALRLWRGLTGRTPGPNLGILTPERRGRLILALRALDGRLERATYPEIAAVLFDVESISKRDWISHELRDQTGRIVRLGFKMMRGGYRQLLVYPYRRRI</sequence>
<dbReference type="Proteomes" id="UP001334732">
    <property type="component" value="Chromosome"/>
</dbReference>
<evidence type="ECO:0000313" key="3">
    <source>
        <dbReference type="Proteomes" id="UP001334732"/>
    </source>
</evidence>
<dbReference type="Pfam" id="PF10074">
    <property type="entry name" value="RovC_DNA-bd"/>
    <property type="match status" value="1"/>
</dbReference>
<reference evidence="2 3" key="1">
    <citation type="submission" date="2023-12" db="EMBL/GenBank/DDBJ databases">
        <title>Thiobacillus sedimentum sp. nov., a chemolithoautotrophic sulfur-oxidizing bacterium isolated from freshwater sediment.</title>
        <authorList>
            <person name="Luo J."/>
            <person name="Dai C."/>
        </authorList>
    </citation>
    <scope>NUCLEOTIDE SEQUENCE [LARGE SCALE GENOMIC DNA]</scope>
    <source>
        <strain evidence="2 3">SCUT-2</strain>
    </source>
</reference>
<evidence type="ECO:0000313" key="2">
    <source>
        <dbReference type="EMBL" id="WRS38164.1"/>
    </source>
</evidence>